<feature type="compositionally biased region" description="Basic and acidic residues" evidence="1">
    <location>
        <begin position="94"/>
        <end position="104"/>
    </location>
</feature>
<dbReference type="WBParaSite" id="PSU_v2.g10408.t1">
    <property type="protein sequence ID" value="PSU_v2.g10408.t1"/>
    <property type="gene ID" value="PSU_v2.g10408"/>
</dbReference>
<dbReference type="AlphaFoldDB" id="A0A914XXD1"/>
<feature type="signal peptide" evidence="2">
    <location>
        <begin position="1"/>
        <end position="20"/>
    </location>
</feature>
<evidence type="ECO:0000256" key="1">
    <source>
        <dbReference type="SAM" id="MobiDB-lite"/>
    </source>
</evidence>
<reference evidence="4" key="1">
    <citation type="submission" date="2022-11" db="UniProtKB">
        <authorList>
            <consortium name="WormBaseParasite"/>
        </authorList>
    </citation>
    <scope>IDENTIFICATION</scope>
</reference>
<evidence type="ECO:0000313" key="3">
    <source>
        <dbReference type="Proteomes" id="UP000887577"/>
    </source>
</evidence>
<organism evidence="3 4">
    <name type="scientific">Panagrolaimus superbus</name>
    <dbReference type="NCBI Taxonomy" id="310955"/>
    <lineage>
        <taxon>Eukaryota</taxon>
        <taxon>Metazoa</taxon>
        <taxon>Ecdysozoa</taxon>
        <taxon>Nematoda</taxon>
        <taxon>Chromadorea</taxon>
        <taxon>Rhabditida</taxon>
        <taxon>Tylenchina</taxon>
        <taxon>Panagrolaimomorpha</taxon>
        <taxon>Panagrolaimoidea</taxon>
        <taxon>Panagrolaimidae</taxon>
        <taxon>Panagrolaimus</taxon>
    </lineage>
</organism>
<proteinExistence type="predicted"/>
<accession>A0A914XXD1</accession>
<evidence type="ECO:0000313" key="4">
    <source>
        <dbReference type="WBParaSite" id="PSU_v2.g10408.t1"/>
    </source>
</evidence>
<dbReference type="Proteomes" id="UP000887577">
    <property type="component" value="Unplaced"/>
</dbReference>
<feature type="region of interest" description="Disordered" evidence="1">
    <location>
        <begin position="94"/>
        <end position="113"/>
    </location>
</feature>
<evidence type="ECO:0000256" key="2">
    <source>
        <dbReference type="SAM" id="SignalP"/>
    </source>
</evidence>
<keyword evidence="3" id="KW-1185">Reference proteome</keyword>
<feature type="chain" id="PRO_5037874569" evidence="2">
    <location>
        <begin position="21"/>
        <end position="113"/>
    </location>
</feature>
<keyword evidence="2" id="KW-0732">Signal</keyword>
<sequence length="113" mass="13562">MVRLLWLIFICLGFAAMIKADFDLEKLTNDPDSEVQEVTQLLKRHRHRFRLFDRADFTKRLGHYRKHKKSIEGFRKRFKKAKFRLNKFSLMSNEEQKKVTEGSQKKGASKKFL</sequence>
<name>A0A914XXD1_9BILA</name>
<protein>
    <submittedName>
        <fullName evidence="4">Uncharacterized protein</fullName>
    </submittedName>
</protein>